<evidence type="ECO:0000313" key="2">
    <source>
        <dbReference type="EMBL" id="MBY25701.1"/>
    </source>
</evidence>
<accession>A0A2S2P8C2</accession>
<keyword evidence="1" id="KW-0732">Signal</keyword>
<feature type="chain" id="PRO_5015657835" description="Fatty-acid and retinol-binding protein 1" evidence="1">
    <location>
        <begin position="21"/>
        <end position="135"/>
    </location>
</feature>
<name>A0A2S2P8C2_SCHGA</name>
<dbReference type="EMBL" id="GGMR01013082">
    <property type="protein sequence ID" value="MBY25701.1"/>
    <property type="molecule type" value="Transcribed_RNA"/>
</dbReference>
<gene>
    <name evidence="2" type="ORF">g.40158</name>
</gene>
<evidence type="ECO:0008006" key="3">
    <source>
        <dbReference type="Google" id="ProtNLM"/>
    </source>
</evidence>
<evidence type="ECO:0000256" key="1">
    <source>
        <dbReference type="SAM" id="SignalP"/>
    </source>
</evidence>
<protein>
    <recommendedName>
        <fullName evidence="3">Fatty-acid and retinol-binding protein 1</fullName>
    </recommendedName>
</protein>
<proteinExistence type="predicted"/>
<feature type="signal peptide" evidence="1">
    <location>
        <begin position="1"/>
        <end position="20"/>
    </location>
</feature>
<sequence length="135" mass="15599">MKLLYLSVLLLSTLVVQISSQPTEFDKITSKVLESLVNLVEKPFTDLEKEDPIRLLRDQVKMFSYKLSSKAAEIARELNKAYGDDSSLTPEKKEIKKKLLEKFTYLTKSFETQNQTKDIVEFLINRSLNIIPENI</sequence>
<reference evidence="2" key="1">
    <citation type="submission" date="2018-04" db="EMBL/GenBank/DDBJ databases">
        <title>Transcriptome of Schizaphis graminum biotype I.</title>
        <authorList>
            <person name="Scully E.D."/>
            <person name="Geib S.M."/>
            <person name="Palmer N.A."/>
            <person name="Koch K."/>
            <person name="Bradshaw J."/>
            <person name="Heng-Moss T."/>
            <person name="Sarath G."/>
        </authorList>
    </citation>
    <scope>NUCLEOTIDE SEQUENCE</scope>
</reference>
<organism evidence="2">
    <name type="scientific">Schizaphis graminum</name>
    <name type="common">Green bug aphid</name>
    <dbReference type="NCBI Taxonomy" id="13262"/>
    <lineage>
        <taxon>Eukaryota</taxon>
        <taxon>Metazoa</taxon>
        <taxon>Ecdysozoa</taxon>
        <taxon>Arthropoda</taxon>
        <taxon>Hexapoda</taxon>
        <taxon>Insecta</taxon>
        <taxon>Pterygota</taxon>
        <taxon>Neoptera</taxon>
        <taxon>Paraneoptera</taxon>
        <taxon>Hemiptera</taxon>
        <taxon>Sternorrhyncha</taxon>
        <taxon>Aphidomorpha</taxon>
        <taxon>Aphidoidea</taxon>
        <taxon>Aphididae</taxon>
        <taxon>Aphidini</taxon>
        <taxon>Schizaphis</taxon>
    </lineage>
</organism>
<dbReference type="AlphaFoldDB" id="A0A2S2P8C2"/>